<organism evidence="6 7">
    <name type="scientific">Hohenbuehelia grisea</name>
    <dbReference type="NCBI Taxonomy" id="104357"/>
    <lineage>
        <taxon>Eukaryota</taxon>
        <taxon>Fungi</taxon>
        <taxon>Dikarya</taxon>
        <taxon>Basidiomycota</taxon>
        <taxon>Agaricomycotina</taxon>
        <taxon>Agaricomycetes</taxon>
        <taxon>Agaricomycetidae</taxon>
        <taxon>Agaricales</taxon>
        <taxon>Pleurotineae</taxon>
        <taxon>Pleurotaceae</taxon>
        <taxon>Hohenbuehelia</taxon>
    </lineage>
</organism>
<evidence type="ECO:0000256" key="2">
    <source>
        <dbReference type="ARBA" id="ARBA00022692"/>
    </source>
</evidence>
<keyword evidence="2" id="KW-0812">Transmembrane</keyword>
<dbReference type="EMBL" id="JASNQZ010000011">
    <property type="protein sequence ID" value="KAL0951542.1"/>
    <property type="molecule type" value="Genomic_DNA"/>
</dbReference>
<dbReference type="PANTHER" id="PTHR13608:SF3">
    <property type="entry name" value="ARMADILLO-LIKE HELICAL DOMAIN-CONTAINING PROTEIN 3"/>
    <property type="match status" value="1"/>
</dbReference>
<dbReference type="SMART" id="SM01158">
    <property type="entry name" value="DUF1741"/>
    <property type="match status" value="1"/>
</dbReference>
<evidence type="ECO:0000313" key="6">
    <source>
        <dbReference type="EMBL" id="KAL0951542.1"/>
    </source>
</evidence>
<protein>
    <recommendedName>
        <fullName evidence="5">Armadillo-like helical domain-containing protein</fullName>
    </recommendedName>
</protein>
<keyword evidence="3" id="KW-1133">Transmembrane helix</keyword>
<dbReference type="Pfam" id="PF08427">
    <property type="entry name" value="ARMH3_C"/>
    <property type="match status" value="1"/>
</dbReference>
<comment type="subcellular location">
    <subcellularLocation>
        <location evidence="1">Membrane</location>
    </subcellularLocation>
</comment>
<sequence>MNGGLSNASFSQTNRKFVSTYEKLLQGLTPEQISPKESLDGFFANLFALDVERGYLEQRIKQLSKEQCLGPLKGSLNTLFSQCLSFARAKSPHSGNALDTLLVLLKCILVKVSTGWEIMEILAGGVSESDKVFMEFAEVIDIGLSDAEFPADIRHQILQVAIVFLCGVGQMSPGAYLLRRDLYASIIKFIKSPETEKFTFEATVFLGLLANYHKSDAAKLNPYLQRIRECTDVDLMYQICWASNFALDTSVKAYQAISDDSPPTFASSLSSMMLSLRPDRALASKDIDPPRELFKNQPIEATVVLLPLFELARTNQQFCSILMDYLTSTSTSRKPTKPIYGNPPPLTILTLSSYLLTHASSTSSSRAMALYNNQSGFVASITIRICHRIIWFLQNEQFRLDYHWRELWKAILALLDFLSAKLESLVTTGGIEQLTRDALDLLYLALYRVDVFLPTPQAVHEMIYEIARSSSILRKQTTLLSSLALPASAGQRRGSIGAPVDSLAVVISVAEYYEGRIQTAGARSAREGIQIVAREIDKEGLQAVEGMKEKANIEEPASDPKDVLAFGRYACSDALRLMP</sequence>
<keyword evidence="7" id="KW-1185">Reference proteome</keyword>
<reference evidence="7" key="1">
    <citation type="submission" date="2024-06" db="EMBL/GenBank/DDBJ databases">
        <title>Multi-omics analyses provide insights into the biosynthesis of the anticancer antibiotic pleurotin in Hohenbuehelia grisea.</title>
        <authorList>
            <person name="Weaver J.A."/>
            <person name="Alberti F."/>
        </authorList>
    </citation>
    <scope>NUCLEOTIDE SEQUENCE [LARGE SCALE GENOMIC DNA]</scope>
    <source>
        <strain evidence="7">T-177</strain>
    </source>
</reference>
<accession>A0ABR3J7R8</accession>
<keyword evidence="4" id="KW-0472">Membrane</keyword>
<evidence type="ECO:0000256" key="1">
    <source>
        <dbReference type="ARBA" id="ARBA00004370"/>
    </source>
</evidence>
<dbReference type="Proteomes" id="UP001556367">
    <property type="component" value="Unassembled WGS sequence"/>
</dbReference>
<gene>
    <name evidence="6" type="ORF">HGRIS_008226</name>
</gene>
<feature type="domain" description="Armadillo-like helical" evidence="5">
    <location>
        <begin position="360"/>
        <end position="578"/>
    </location>
</feature>
<dbReference type="PANTHER" id="PTHR13608">
    <property type="entry name" value="ARMADILLO-LIKE HELICAL DOMAIN-CONTAINING PROTEIN 3"/>
    <property type="match status" value="1"/>
</dbReference>
<dbReference type="InterPro" id="IPR039868">
    <property type="entry name" value="ARMD3-like"/>
</dbReference>
<proteinExistence type="predicted"/>
<evidence type="ECO:0000256" key="4">
    <source>
        <dbReference type="ARBA" id="ARBA00023136"/>
    </source>
</evidence>
<comment type="caution">
    <text evidence="6">The sequence shown here is derived from an EMBL/GenBank/DDBJ whole genome shotgun (WGS) entry which is preliminary data.</text>
</comment>
<name>A0ABR3J7R8_9AGAR</name>
<dbReference type="InterPro" id="IPR013636">
    <property type="entry name" value="ARMH3_C"/>
</dbReference>
<evidence type="ECO:0000313" key="7">
    <source>
        <dbReference type="Proteomes" id="UP001556367"/>
    </source>
</evidence>
<evidence type="ECO:0000256" key="3">
    <source>
        <dbReference type="ARBA" id="ARBA00022989"/>
    </source>
</evidence>
<evidence type="ECO:0000259" key="5">
    <source>
        <dbReference type="SMART" id="SM01158"/>
    </source>
</evidence>